<evidence type="ECO:0000313" key="2">
    <source>
        <dbReference type="EMBL" id="KAJ8889329.1"/>
    </source>
</evidence>
<organism evidence="2 3">
    <name type="scientific">Dryococelus australis</name>
    <dbReference type="NCBI Taxonomy" id="614101"/>
    <lineage>
        <taxon>Eukaryota</taxon>
        <taxon>Metazoa</taxon>
        <taxon>Ecdysozoa</taxon>
        <taxon>Arthropoda</taxon>
        <taxon>Hexapoda</taxon>
        <taxon>Insecta</taxon>
        <taxon>Pterygota</taxon>
        <taxon>Neoptera</taxon>
        <taxon>Polyneoptera</taxon>
        <taxon>Phasmatodea</taxon>
        <taxon>Verophasmatodea</taxon>
        <taxon>Anareolatae</taxon>
        <taxon>Phasmatidae</taxon>
        <taxon>Eurycanthinae</taxon>
        <taxon>Dryococelus</taxon>
    </lineage>
</organism>
<gene>
    <name evidence="2" type="ORF">PR048_008828</name>
</gene>
<feature type="compositionally biased region" description="Polar residues" evidence="1">
    <location>
        <begin position="133"/>
        <end position="159"/>
    </location>
</feature>
<feature type="compositionally biased region" description="Acidic residues" evidence="1">
    <location>
        <begin position="192"/>
        <end position="221"/>
    </location>
</feature>
<dbReference type="Proteomes" id="UP001159363">
    <property type="component" value="Chromosome 3"/>
</dbReference>
<evidence type="ECO:0008006" key="4">
    <source>
        <dbReference type="Google" id="ProtNLM"/>
    </source>
</evidence>
<dbReference type="EMBL" id="JARBHB010000003">
    <property type="protein sequence ID" value="KAJ8889329.1"/>
    <property type="molecule type" value="Genomic_DNA"/>
</dbReference>
<feature type="region of interest" description="Disordered" evidence="1">
    <location>
        <begin position="129"/>
        <end position="231"/>
    </location>
</feature>
<evidence type="ECO:0000313" key="3">
    <source>
        <dbReference type="Proteomes" id="UP001159363"/>
    </source>
</evidence>
<comment type="caution">
    <text evidence="2">The sequence shown here is derived from an EMBL/GenBank/DDBJ whole genome shotgun (WGS) entry which is preliminary data.</text>
</comment>
<sequence length="911" mass="101503">MPGLRRLYVATMSGLRRLDMPGQRRLDVAAMSGLRQLDVTSMPGLRWLDVASMPGLQRLGCLLTSTSTERRPTSSLPGCRQCRYCDRVFAYGQNAFRHERTTCTKSPFRTMKHCDIGLMQFVQGDTMKEHTETCNGSSTGGQQVLLSLPPSTSMGTVSTDDYDETVDAKDGMTLNIDEHPTPATKKSKLDIGDEAGSENDHEDSIDDDYDDSDSVEDDGDSLDVPTHFTNEFPSTSGVKKVKDVENTGYMLTENPNKLVDRLKMTVEEWHSESYTTNSQCRMEQITLKFSGYCLQWFLITDFFICDGYVTSSIYFHQCSTIDFFRHGADSAVDFFGGLPTAAPLASLTGPSAPVPAASAEPFRHYKCRFCETSYTHSSNARRHEHCYCTKDLCCMSYLCDRCGHGVKVMVIAFQYGGWTMPTKMVAAYEYGGLQRMVGGGGWLRDYSLGGVRVMLSEDIAVGDSTPVYYHVGRAPRAGLGEGDRAAANESATFPLIAVGSNCDWTFGLYSQPSVAPVSHPPVSHSSVLVFVCQLKAIQNNPSFSNPSLRKIEQIRMEDGEKILIVARTHNLAPLTIGAVCDDHFPPFMSTDVVSMPRRIPRQPYERVSAFKQRMNRSLSGLWTNVPQKLTWNQQSHRRTERNDRHLARMAITVAVQTRQTTSLRSSGIWYNNMFPHVRCVAVCSIRLQWCIWNIRPRGTNGKPSYSSTNPTAACRSTMVESMPGYRGAHLADCCIKRRHIGPALRSASLVHRPAGVLEPVVVPNLQGQPVALYTPPNGFWMISMSHGGHGGRAVSLLASHQVDMDSIHGRVTPDFRMWESRWTMPLSRPNLFTHSPCHDAFLACAFTGSFTRRKLVVYGRTTTSLFQDTLAAREANPVCPSPLSRLQLRKDERCFTCAQIRYSTPFGNLFL</sequence>
<accession>A0ABQ9HZ37</accession>
<proteinExistence type="predicted"/>
<feature type="compositionally biased region" description="Basic and acidic residues" evidence="1">
    <location>
        <begin position="166"/>
        <end position="180"/>
    </location>
</feature>
<reference evidence="2 3" key="1">
    <citation type="submission" date="2023-02" db="EMBL/GenBank/DDBJ databases">
        <title>LHISI_Scaffold_Assembly.</title>
        <authorList>
            <person name="Stuart O.P."/>
            <person name="Cleave R."/>
            <person name="Magrath M.J.L."/>
            <person name="Mikheyev A.S."/>
        </authorList>
    </citation>
    <scope>NUCLEOTIDE SEQUENCE [LARGE SCALE GENOMIC DNA]</scope>
    <source>
        <strain evidence="2">Daus_M_001</strain>
        <tissue evidence="2">Leg muscle</tissue>
    </source>
</reference>
<evidence type="ECO:0000256" key="1">
    <source>
        <dbReference type="SAM" id="MobiDB-lite"/>
    </source>
</evidence>
<protein>
    <recommendedName>
        <fullName evidence="4">C2H2-type domain-containing protein</fullName>
    </recommendedName>
</protein>
<keyword evidence="3" id="KW-1185">Reference proteome</keyword>
<name>A0ABQ9HZ37_9NEOP</name>